<evidence type="ECO:0000256" key="12">
    <source>
        <dbReference type="ARBA" id="ARBA00022967"/>
    </source>
</evidence>
<dbReference type="GO" id="GO:0043682">
    <property type="term" value="F:P-type divalent copper transporter activity"/>
    <property type="evidence" value="ECO:0007669"/>
    <property type="project" value="TreeGrafter"/>
</dbReference>
<dbReference type="InterPro" id="IPR008250">
    <property type="entry name" value="ATPase_P-typ_transduc_dom_A_sf"/>
</dbReference>
<dbReference type="GO" id="GO:0005524">
    <property type="term" value="F:ATP binding"/>
    <property type="evidence" value="ECO:0007669"/>
    <property type="project" value="UniProtKB-UniRule"/>
</dbReference>
<dbReference type="Pfam" id="PF00702">
    <property type="entry name" value="Hydrolase"/>
    <property type="match status" value="1"/>
</dbReference>
<keyword evidence="15" id="KW-0406">Ion transport</keyword>
<keyword evidence="10 17" id="KW-0067">ATP-binding</keyword>
<feature type="transmembrane region" description="Helical" evidence="17">
    <location>
        <begin position="88"/>
        <end position="108"/>
    </location>
</feature>
<dbReference type="InterPro" id="IPR027256">
    <property type="entry name" value="P-typ_ATPase_IB"/>
</dbReference>
<dbReference type="SFLD" id="SFLDS00003">
    <property type="entry name" value="Haloacid_Dehalogenase"/>
    <property type="match status" value="1"/>
</dbReference>
<dbReference type="GO" id="GO:0005507">
    <property type="term" value="F:copper ion binding"/>
    <property type="evidence" value="ECO:0007669"/>
    <property type="project" value="TreeGrafter"/>
</dbReference>
<dbReference type="STRING" id="145854.GA0074692_3190"/>
<dbReference type="Gene3D" id="2.70.150.10">
    <property type="entry name" value="Calcium-transporting ATPase, cytoplasmic transduction domain A"/>
    <property type="match status" value="1"/>
</dbReference>
<feature type="transmembrane region" description="Helical" evidence="17">
    <location>
        <begin position="120"/>
        <end position="143"/>
    </location>
</feature>
<dbReference type="InterPro" id="IPR023299">
    <property type="entry name" value="ATPase_P-typ_cyto_dom_N"/>
</dbReference>
<dbReference type="FunFam" id="2.70.150.10:FF:000020">
    <property type="entry name" value="Copper-exporting P-type ATPase A"/>
    <property type="match status" value="1"/>
</dbReference>
<evidence type="ECO:0000256" key="14">
    <source>
        <dbReference type="ARBA" id="ARBA00023008"/>
    </source>
</evidence>
<keyword evidence="9" id="KW-0187">Copper transport</keyword>
<reference evidence="21" key="1">
    <citation type="submission" date="2016-06" db="EMBL/GenBank/DDBJ databases">
        <authorList>
            <person name="Varghese N."/>
            <person name="Submissions Spin"/>
        </authorList>
    </citation>
    <scope>NUCLEOTIDE SEQUENCE [LARGE SCALE GENOMIC DNA]</scope>
    <source>
        <strain evidence="21">DSM 43817</strain>
    </source>
</reference>
<name>A0A1C6SRU2_9ACTN</name>
<evidence type="ECO:0000259" key="19">
    <source>
        <dbReference type="Pfam" id="PF00122"/>
    </source>
</evidence>
<keyword evidence="7 17" id="KW-0479">Metal-binding</keyword>
<dbReference type="SFLD" id="SFLDF00027">
    <property type="entry name" value="p-type_atpase"/>
    <property type="match status" value="1"/>
</dbReference>
<evidence type="ECO:0000256" key="7">
    <source>
        <dbReference type="ARBA" id="ARBA00022723"/>
    </source>
</evidence>
<dbReference type="NCBIfam" id="TIGR01525">
    <property type="entry name" value="ATPase-IB_hvy"/>
    <property type="match status" value="1"/>
</dbReference>
<dbReference type="InterPro" id="IPR018303">
    <property type="entry name" value="ATPase_P-typ_P_site"/>
</dbReference>
<evidence type="ECO:0000256" key="15">
    <source>
        <dbReference type="ARBA" id="ARBA00023065"/>
    </source>
</evidence>
<keyword evidence="4 17" id="KW-1003">Cell membrane</keyword>
<evidence type="ECO:0000256" key="11">
    <source>
        <dbReference type="ARBA" id="ARBA00022842"/>
    </source>
</evidence>
<dbReference type="GO" id="GO:0005886">
    <property type="term" value="C:plasma membrane"/>
    <property type="evidence" value="ECO:0007669"/>
    <property type="project" value="UniProtKB-SubCell"/>
</dbReference>
<evidence type="ECO:0000313" key="21">
    <source>
        <dbReference type="Proteomes" id="UP000198959"/>
    </source>
</evidence>
<dbReference type="GO" id="GO:0055070">
    <property type="term" value="P:copper ion homeostasis"/>
    <property type="evidence" value="ECO:0007669"/>
    <property type="project" value="TreeGrafter"/>
</dbReference>
<dbReference type="PROSITE" id="PS00154">
    <property type="entry name" value="ATPASE_E1_E2"/>
    <property type="match status" value="1"/>
</dbReference>
<evidence type="ECO:0000256" key="13">
    <source>
        <dbReference type="ARBA" id="ARBA00022989"/>
    </source>
</evidence>
<feature type="transmembrane region" description="Helical" evidence="17">
    <location>
        <begin position="343"/>
        <end position="367"/>
    </location>
</feature>
<keyword evidence="11" id="KW-0460">Magnesium</keyword>
<evidence type="ECO:0000256" key="8">
    <source>
        <dbReference type="ARBA" id="ARBA00022741"/>
    </source>
</evidence>
<dbReference type="GO" id="GO:0016887">
    <property type="term" value="F:ATP hydrolysis activity"/>
    <property type="evidence" value="ECO:0007669"/>
    <property type="project" value="InterPro"/>
</dbReference>
<evidence type="ECO:0000256" key="9">
    <source>
        <dbReference type="ARBA" id="ARBA00022796"/>
    </source>
</evidence>
<feature type="transmembrane region" description="Helical" evidence="17">
    <location>
        <begin position="680"/>
        <end position="699"/>
    </location>
</feature>
<evidence type="ECO:0000256" key="3">
    <source>
        <dbReference type="ARBA" id="ARBA00022448"/>
    </source>
</evidence>
<dbReference type="PRINTS" id="PR00119">
    <property type="entry name" value="CATATPASE"/>
</dbReference>
<dbReference type="SFLD" id="SFLDG00002">
    <property type="entry name" value="C1.7:_P-type_atpase_like"/>
    <property type="match status" value="1"/>
</dbReference>
<evidence type="ECO:0000313" key="20">
    <source>
        <dbReference type="EMBL" id="SCL31855.1"/>
    </source>
</evidence>
<dbReference type="InterPro" id="IPR023214">
    <property type="entry name" value="HAD_sf"/>
</dbReference>
<keyword evidence="13 17" id="KW-1133">Transmembrane helix</keyword>
<feature type="region of interest" description="Disordered" evidence="18">
    <location>
        <begin position="1"/>
        <end position="47"/>
    </location>
</feature>
<sequence>MSHEHQATPTPADSHTDTDGQQERHGDRHPVHHRSGHGGHGGHDKHAGHDPEMFRRRFWLSLALTVPVVVTSHMVMDWFGYQLDFPGVGWVAPVLGTVVFAWGGWPFLQGAVREIRDRAPGMMLLIAMAITVAYVASLATALGAFDLDFWWELAALVTIMLLGHWQEMKAIGQARGALSALAALLPDDAERLDTQGRPQQVSVVELEVGDVVLVRPGGRVPADGTIVDGGAEMDESMITGESRPVARTTGNRVVAGTVATDAAIRVRVDAVGEDTALAGIQRLVAQAQQSSGRAQVLADRFAAWLFYIATATAVVTVLAWMLLGNPDQAVVRTITVLVVACPHALGLAIPLVIALSTAVAAKGGILVKDRLALERMRTVDAVLFDKTGTLTRGEHVVTGVAATGDTSDQELLATAAAVEADSEHPLARAIVAAAAERGTTRRATGFQSLTGRGVRADVDGTTYAVGGPALLRELRATVPDDLRHRQDDWSRRGAAVLHLLRLDDDGAAVVGALALEDQVRPEARQAIRELREQGIRKIVMITGDARPVAEAVAADLGFRPGEDEVFAEVLPADKDDAVAGLQKRGLRVAMVGDGVNDAPALARADVGIAIGAGTDVAIESAGVVLASSDPRGVTGVIRLSRASYRKMIQNLAWAAGYNVVALPLAAGVLAWTGITLSPAIAAVLMSASTIVVALNAQLLRRVRLRPTAE</sequence>
<dbReference type="Gene3D" id="3.40.50.1000">
    <property type="entry name" value="HAD superfamily/HAD-like"/>
    <property type="match status" value="1"/>
</dbReference>
<dbReference type="Pfam" id="PF00122">
    <property type="entry name" value="E1-E2_ATPase"/>
    <property type="match status" value="1"/>
</dbReference>
<proteinExistence type="inferred from homology"/>
<evidence type="ECO:0000256" key="6">
    <source>
        <dbReference type="ARBA" id="ARBA00022692"/>
    </source>
</evidence>
<dbReference type="InterPro" id="IPR036412">
    <property type="entry name" value="HAD-like_sf"/>
</dbReference>
<dbReference type="InterPro" id="IPR001757">
    <property type="entry name" value="P_typ_ATPase"/>
</dbReference>
<evidence type="ECO:0000256" key="10">
    <source>
        <dbReference type="ARBA" id="ARBA00022840"/>
    </source>
</evidence>
<keyword evidence="5" id="KW-0597">Phosphoprotein</keyword>
<keyword evidence="21" id="KW-1185">Reference proteome</keyword>
<organism evidence="20 21">
    <name type="scientific">Micromonospora pallida</name>
    <dbReference type="NCBI Taxonomy" id="145854"/>
    <lineage>
        <taxon>Bacteria</taxon>
        <taxon>Bacillati</taxon>
        <taxon>Actinomycetota</taxon>
        <taxon>Actinomycetes</taxon>
        <taxon>Micromonosporales</taxon>
        <taxon>Micromonosporaceae</taxon>
        <taxon>Micromonospora</taxon>
    </lineage>
</organism>
<dbReference type="EMBL" id="FMHW01000002">
    <property type="protein sequence ID" value="SCL31855.1"/>
    <property type="molecule type" value="Genomic_DNA"/>
</dbReference>
<dbReference type="PANTHER" id="PTHR43520">
    <property type="entry name" value="ATP7, ISOFORM B"/>
    <property type="match status" value="1"/>
</dbReference>
<comment type="subcellular location">
    <subcellularLocation>
        <location evidence="1">Cell membrane</location>
        <topology evidence="1">Multi-pass membrane protein</topology>
    </subcellularLocation>
</comment>
<keyword evidence="6 17" id="KW-0812">Transmembrane</keyword>
<dbReference type="AlphaFoldDB" id="A0A1C6SRU2"/>
<evidence type="ECO:0000256" key="18">
    <source>
        <dbReference type="SAM" id="MobiDB-lite"/>
    </source>
</evidence>
<keyword evidence="14" id="KW-0186">Copper</keyword>
<evidence type="ECO:0000256" key="5">
    <source>
        <dbReference type="ARBA" id="ARBA00022553"/>
    </source>
</evidence>
<evidence type="ECO:0000256" key="4">
    <source>
        <dbReference type="ARBA" id="ARBA00022475"/>
    </source>
</evidence>
<dbReference type="Gene3D" id="3.40.1110.10">
    <property type="entry name" value="Calcium-transporting ATPase, cytoplasmic domain N"/>
    <property type="match status" value="1"/>
</dbReference>
<dbReference type="SUPFAM" id="SSF81665">
    <property type="entry name" value="Calcium ATPase, transmembrane domain M"/>
    <property type="match status" value="1"/>
</dbReference>
<keyword evidence="8 17" id="KW-0547">Nucleotide-binding</keyword>
<dbReference type="NCBIfam" id="TIGR01511">
    <property type="entry name" value="ATPase-IB1_Cu"/>
    <property type="match status" value="1"/>
</dbReference>
<dbReference type="InterPro" id="IPR044492">
    <property type="entry name" value="P_typ_ATPase_HD_dom"/>
</dbReference>
<feature type="transmembrane region" description="Helical" evidence="17">
    <location>
        <begin position="149"/>
        <end position="165"/>
    </location>
</feature>
<comment type="similarity">
    <text evidence="2 17">Belongs to the cation transport ATPase (P-type) (TC 3.A.3) family. Type IB subfamily.</text>
</comment>
<dbReference type="Proteomes" id="UP000198959">
    <property type="component" value="Unassembled WGS sequence"/>
</dbReference>
<feature type="transmembrane region" description="Helical" evidence="17">
    <location>
        <begin position="58"/>
        <end position="76"/>
    </location>
</feature>
<feature type="compositionally biased region" description="Basic and acidic residues" evidence="18">
    <location>
        <begin position="14"/>
        <end position="29"/>
    </location>
</feature>
<dbReference type="InterPro" id="IPR059000">
    <property type="entry name" value="ATPase_P-type_domA"/>
</dbReference>
<keyword evidence="16 17" id="KW-0472">Membrane</keyword>
<protein>
    <submittedName>
        <fullName evidence="20">Cu2+-exporting ATPase</fullName>
    </submittedName>
</protein>
<feature type="domain" description="P-type ATPase A" evidence="19">
    <location>
        <begin position="184"/>
        <end position="284"/>
    </location>
</feature>
<gene>
    <name evidence="20" type="ORF">GA0074692_3190</name>
</gene>
<dbReference type="InterPro" id="IPR023298">
    <property type="entry name" value="ATPase_P-typ_TM_dom_sf"/>
</dbReference>
<evidence type="ECO:0000256" key="16">
    <source>
        <dbReference type="ARBA" id="ARBA00023136"/>
    </source>
</evidence>
<feature type="transmembrane region" description="Helical" evidence="17">
    <location>
        <begin position="301"/>
        <end position="323"/>
    </location>
</feature>
<evidence type="ECO:0000256" key="17">
    <source>
        <dbReference type="RuleBase" id="RU362081"/>
    </source>
</evidence>
<dbReference type="NCBIfam" id="TIGR01494">
    <property type="entry name" value="ATPase_P-type"/>
    <property type="match status" value="1"/>
</dbReference>
<evidence type="ECO:0000256" key="2">
    <source>
        <dbReference type="ARBA" id="ARBA00006024"/>
    </source>
</evidence>
<dbReference type="OrthoDB" id="7059309at2"/>
<dbReference type="RefSeq" id="WP_091653532.1">
    <property type="nucleotide sequence ID" value="NZ_FMHW01000002.1"/>
</dbReference>
<keyword evidence="12" id="KW-1278">Translocase</keyword>
<keyword evidence="3" id="KW-0813">Transport</keyword>
<dbReference type="SUPFAM" id="SSF81653">
    <property type="entry name" value="Calcium ATPase, transduction domain A"/>
    <property type="match status" value="1"/>
</dbReference>
<dbReference type="SUPFAM" id="SSF56784">
    <property type="entry name" value="HAD-like"/>
    <property type="match status" value="1"/>
</dbReference>
<evidence type="ECO:0000256" key="1">
    <source>
        <dbReference type="ARBA" id="ARBA00004651"/>
    </source>
</evidence>
<dbReference type="PANTHER" id="PTHR43520:SF5">
    <property type="entry name" value="CATION-TRANSPORTING P-TYPE ATPASE-RELATED"/>
    <property type="match status" value="1"/>
</dbReference>
<accession>A0A1C6SRU2</accession>
<feature type="transmembrane region" description="Helical" evidence="17">
    <location>
        <begin position="651"/>
        <end position="674"/>
    </location>
</feature>